<name>A0ABT7PNB2_9BACT</name>
<dbReference type="InterPro" id="IPR029063">
    <property type="entry name" value="SAM-dependent_MTases_sf"/>
</dbReference>
<evidence type="ECO:0000313" key="2">
    <source>
        <dbReference type="EMBL" id="MDM4017641.1"/>
    </source>
</evidence>
<keyword evidence="2" id="KW-0489">Methyltransferase</keyword>
<dbReference type="CDD" id="cd02440">
    <property type="entry name" value="AdoMet_MTases"/>
    <property type="match status" value="1"/>
</dbReference>
<dbReference type="SUPFAM" id="SSF53335">
    <property type="entry name" value="S-adenosyl-L-methionine-dependent methyltransferases"/>
    <property type="match status" value="1"/>
</dbReference>
<feature type="domain" description="Methyltransferase type 11" evidence="1">
    <location>
        <begin position="52"/>
        <end position="150"/>
    </location>
</feature>
<dbReference type="PANTHER" id="PTHR47473:SF1">
    <property type="entry name" value="METHYLTRANSFERASE DOMAIN-CONTAINING PROTEIN"/>
    <property type="match status" value="1"/>
</dbReference>
<dbReference type="Pfam" id="PF08241">
    <property type="entry name" value="Methyltransf_11"/>
    <property type="match status" value="1"/>
</dbReference>
<evidence type="ECO:0000313" key="3">
    <source>
        <dbReference type="Proteomes" id="UP001239462"/>
    </source>
</evidence>
<dbReference type="Proteomes" id="UP001239462">
    <property type="component" value="Unassembled WGS sequence"/>
</dbReference>
<proteinExistence type="predicted"/>
<organism evidence="2 3">
    <name type="scientific">Roseiconus lacunae</name>
    <dbReference type="NCBI Taxonomy" id="2605694"/>
    <lineage>
        <taxon>Bacteria</taxon>
        <taxon>Pseudomonadati</taxon>
        <taxon>Planctomycetota</taxon>
        <taxon>Planctomycetia</taxon>
        <taxon>Pirellulales</taxon>
        <taxon>Pirellulaceae</taxon>
        <taxon>Roseiconus</taxon>
    </lineage>
</organism>
<keyword evidence="2" id="KW-0808">Transferase</keyword>
<reference evidence="2 3" key="1">
    <citation type="submission" date="2023-06" db="EMBL/GenBank/DDBJ databases">
        <title>Roseiconus lacunae JC819 isolated from Gulf of Mannar region, Tamil Nadu.</title>
        <authorList>
            <person name="Pk S."/>
            <person name="Ch S."/>
            <person name="Ch V.R."/>
        </authorList>
    </citation>
    <scope>NUCLEOTIDE SEQUENCE [LARGE SCALE GENOMIC DNA]</scope>
    <source>
        <strain evidence="2 3">JC819</strain>
    </source>
</reference>
<keyword evidence="3" id="KW-1185">Reference proteome</keyword>
<dbReference type="EMBL" id="JASZZN010000015">
    <property type="protein sequence ID" value="MDM4017641.1"/>
    <property type="molecule type" value="Genomic_DNA"/>
</dbReference>
<dbReference type="InterPro" id="IPR013216">
    <property type="entry name" value="Methyltransf_11"/>
</dbReference>
<dbReference type="PANTHER" id="PTHR47473">
    <property type="entry name" value="BTA1P"/>
    <property type="match status" value="1"/>
</dbReference>
<accession>A0ABT7PNB2</accession>
<comment type="caution">
    <text evidence="2">The sequence shown here is derived from an EMBL/GenBank/DDBJ whole genome shotgun (WGS) entry which is preliminary data.</text>
</comment>
<dbReference type="Gene3D" id="3.40.50.150">
    <property type="entry name" value="Vaccinia Virus protein VP39"/>
    <property type="match status" value="1"/>
</dbReference>
<dbReference type="GO" id="GO:0032259">
    <property type="term" value="P:methylation"/>
    <property type="evidence" value="ECO:0007669"/>
    <property type="project" value="UniProtKB-KW"/>
</dbReference>
<gene>
    <name evidence="2" type="ORF">QTN89_19485</name>
</gene>
<evidence type="ECO:0000259" key="1">
    <source>
        <dbReference type="Pfam" id="PF08241"/>
    </source>
</evidence>
<dbReference type="GO" id="GO:0008168">
    <property type="term" value="F:methyltransferase activity"/>
    <property type="evidence" value="ECO:0007669"/>
    <property type="project" value="UniProtKB-KW"/>
</dbReference>
<sequence length="233" mass="26401">MLHPVKGRTHEDRLESFYGGQAGDYDSFRERLLHGRDDVLEHLQFSPGMSWVDMGAGTGRNVLQVADRLTDLKQVLLVDLSQSMLNVAGEKLKERRIENASCLHADATMLNLPAESVDIVTFFYSLTMIPNWFAAIELAHRILKPGGTIAVADFYVSRKYPDVGHRRHSSLARLFWTNWFSADGVYLSSDHPAMLKHYFQVGSFSERFGKVPYMPLIRAPYYTFIGRKAEAAS</sequence>
<protein>
    <submittedName>
        <fullName evidence="2">Methyltransferase domain-containing protein</fullName>
    </submittedName>
</protein>